<keyword evidence="5" id="KW-0560">Oxidoreductase</keyword>
<dbReference type="InterPro" id="IPR045008">
    <property type="entry name" value="ACX4-like"/>
</dbReference>
<dbReference type="InterPro" id="IPR046373">
    <property type="entry name" value="Acyl-CoA_Oxase/DH_mid-dom_sf"/>
</dbReference>
<dbReference type="PANTHER" id="PTHR43188:SF1">
    <property type="entry name" value="ACYL-COA DEHYDROGENASE"/>
    <property type="match status" value="1"/>
</dbReference>
<dbReference type="InterPro" id="IPR013786">
    <property type="entry name" value="AcylCoA_DH/ox_N"/>
</dbReference>
<dbReference type="Pfam" id="PF02770">
    <property type="entry name" value="Acyl-CoA_dh_M"/>
    <property type="match status" value="1"/>
</dbReference>
<dbReference type="InterPro" id="IPR006089">
    <property type="entry name" value="Acyl-CoA_DH_CS"/>
</dbReference>
<dbReference type="RefSeq" id="WP_129316492.1">
    <property type="nucleotide sequence ID" value="NZ_NOIQ01000034.1"/>
</dbReference>
<dbReference type="GO" id="GO:0006635">
    <property type="term" value="P:fatty acid beta-oxidation"/>
    <property type="evidence" value="ECO:0007669"/>
    <property type="project" value="InterPro"/>
</dbReference>
<dbReference type="Gene3D" id="2.40.110.10">
    <property type="entry name" value="Butyryl-CoA Dehydrogenase, subunit A, domain 2"/>
    <property type="match status" value="1"/>
</dbReference>
<dbReference type="InterPro" id="IPR006091">
    <property type="entry name" value="Acyl-CoA_Oxase/DH_mid-dom"/>
</dbReference>
<dbReference type="Pfam" id="PF02771">
    <property type="entry name" value="Acyl-CoA_dh_N"/>
    <property type="match status" value="1"/>
</dbReference>
<comment type="cofactor">
    <cofactor evidence="1 5">
        <name>FAD</name>
        <dbReference type="ChEBI" id="CHEBI:57692"/>
    </cofactor>
</comment>
<dbReference type="PROSITE" id="PS00073">
    <property type="entry name" value="ACYL_COA_DH_2"/>
    <property type="match status" value="1"/>
</dbReference>
<dbReference type="GO" id="GO:0050660">
    <property type="term" value="F:flavin adenine dinucleotide binding"/>
    <property type="evidence" value="ECO:0007669"/>
    <property type="project" value="InterPro"/>
</dbReference>
<dbReference type="GO" id="GO:0003995">
    <property type="term" value="F:acyl-CoA dehydrogenase activity"/>
    <property type="evidence" value="ECO:0007669"/>
    <property type="project" value="InterPro"/>
</dbReference>
<evidence type="ECO:0000259" key="7">
    <source>
        <dbReference type="Pfam" id="PF02770"/>
    </source>
</evidence>
<evidence type="ECO:0000259" key="8">
    <source>
        <dbReference type="Pfam" id="PF02771"/>
    </source>
</evidence>
<comment type="caution">
    <text evidence="9">The sequence shown here is derived from an EMBL/GenBank/DDBJ whole genome shotgun (WGS) entry which is preliminary data.</text>
</comment>
<reference evidence="9 10" key="1">
    <citation type="submission" date="2019-12" db="EMBL/GenBank/DDBJ databases">
        <authorList>
            <person name="Li J."/>
            <person name="Shi Y."/>
            <person name="Xu G."/>
            <person name="Xiao D."/>
            <person name="Ran X."/>
        </authorList>
    </citation>
    <scope>NUCLEOTIDE SEQUENCE [LARGE SCALE GENOMIC DNA]</scope>
    <source>
        <strain evidence="9 10">JCM 15915</strain>
    </source>
</reference>
<dbReference type="Pfam" id="PF00441">
    <property type="entry name" value="Acyl-CoA_dh_1"/>
    <property type="match status" value="1"/>
</dbReference>
<evidence type="ECO:0000313" key="10">
    <source>
        <dbReference type="Proteomes" id="UP000462152"/>
    </source>
</evidence>
<dbReference type="Proteomes" id="UP000462152">
    <property type="component" value="Unassembled WGS sequence"/>
</dbReference>
<dbReference type="InterPro" id="IPR009075">
    <property type="entry name" value="AcylCo_DH/oxidase_C"/>
</dbReference>
<accession>A0A7K1LKU5</accession>
<dbReference type="PANTHER" id="PTHR43188">
    <property type="entry name" value="ACYL-COENZYME A OXIDASE"/>
    <property type="match status" value="1"/>
</dbReference>
<evidence type="ECO:0000259" key="6">
    <source>
        <dbReference type="Pfam" id="PF00441"/>
    </source>
</evidence>
<dbReference type="OrthoDB" id="9770681at2"/>
<evidence type="ECO:0000256" key="5">
    <source>
        <dbReference type="RuleBase" id="RU362125"/>
    </source>
</evidence>
<proteinExistence type="inferred from homology"/>
<gene>
    <name evidence="9" type="ORF">GMA10_11075</name>
</gene>
<dbReference type="SUPFAM" id="SSF56645">
    <property type="entry name" value="Acyl-CoA dehydrogenase NM domain-like"/>
    <property type="match status" value="1"/>
</dbReference>
<dbReference type="InterPro" id="IPR036250">
    <property type="entry name" value="AcylCo_DH-like_C"/>
</dbReference>
<dbReference type="Gene3D" id="1.10.540.10">
    <property type="entry name" value="Acyl-CoA dehydrogenase/oxidase, N-terminal domain"/>
    <property type="match status" value="1"/>
</dbReference>
<evidence type="ECO:0000256" key="3">
    <source>
        <dbReference type="ARBA" id="ARBA00022630"/>
    </source>
</evidence>
<protein>
    <submittedName>
        <fullName evidence="9">Glutaryl-CoA dehydrogenase</fullName>
    </submittedName>
</protein>
<dbReference type="EMBL" id="WOGT01000008">
    <property type="protein sequence ID" value="MUN55745.1"/>
    <property type="molecule type" value="Genomic_DNA"/>
</dbReference>
<dbReference type="InterPro" id="IPR009100">
    <property type="entry name" value="AcylCoA_DH/oxidase_NM_dom_sf"/>
</dbReference>
<keyword evidence="3 5" id="KW-0285">Flavoprotein</keyword>
<name>A0A7K1LKU5_9MICC</name>
<evidence type="ECO:0000256" key="2">
    <source>
        <dbReference type="ARBA" id="ARBA00009347"/>
    </source>
</evidence>
<dbReference type="AlphaFoldDB" id="A0A7K1LKU5"/>
<evidence type="ECO:0000256" key="4">
    <source>
        <dbReference type="ARBA" id="ARBA00022827"/>
    </source>
</evidence>
<keyword evidence="4 5" id="KW-0274">FAD</keyword>
<feature type="domain" description="Acyl-CoA dehydrogenase/oxidase C-terminal" evidence="6">
    <location>
        <begin position="248"/>
        <end position="389"/>
    </location>
</feature>
<comment type="similarity">
    <text evidence="2 5">Belongs to the acyl-CoA dehydrogenase family.</text>
</comment>
<organism evidence="9 10">
    <name type="scientific">Rothia koreensis</name>
    <dbReference type="NCBI Taxonomy" id="592378"/>
    <lineage>
        <taxon>Bacteria</taxon>
        <taxon>Bacillati</taxon>
        <taxon>Actinomycetota</taxon>
        <taxon>Actinomycetes</taxon>
        <taxon>Micrococcales</taxon>
        <taxon>Micrococcaceae</taxon>
        <taxon>Rothia</taxon>
    </lineage>
</organism>
<keyword evidence="10" id="KW-1185">Reference proteome</keyword>
<evidence type="ECO:0000256" key="1">
    <source>
        <dbReference type="ARBA" id="ARBA00001974"/>
    </source>
</evidence>
<feature type="domain" description="Acyl-CoA dehydrogenase/oxidase N-terminal" evidence="8">
    <location>
        <begin position="25"/>
        <end position="132"/>
    </location>
</feature>
<dbReference type="Gene3D" id="1.20.140.10">
    <property type="entry name" value="Butyryl-CoA Dehydrogenase, subunit A, domain 3"/>
    <property type="match status" value="1"/>
</dbReference>
<sequence>MPQTADPQHSLFPVSDPLGVSASLTDAERGLLESLERTLADDVAPYVNDAWDQGRFPDRIVPPLVDLDLVEPVVLDADPRPLFRGFRCFTLAKTDASVATFHTAQAGLFRTAVLEGGDEETIREWRPKIASWERFGVFCLTEPDHGSDVAGGLATTARREGDAWRLTGAKRWIGGATQADWLAVFARDEDDSEVKGFLVPTDAPGVEMETIQGKAALRIVQNAHITLDDVEVPESMRLKNVRSFQDVARMLRLMRSDVAWIAAGVAAGSLEAALRYVTGREQFGMSVGSFQLIQEKLARMQGNVAQSVSMCASLSEAQENGSYRDEHSALTKATVCLRMRETVALAREVCGGNGITLEADVARFFADAEAIYSYEGSHEINSLIVGRSLTGIGAFVPRRRS</sequence>
<dbReference type="InterPro" id="IPR037069">
    <property type="entry name" value="AcylCoA_DH/ox_N_sf"/>
</dbReference>
<evidence type="ECO:0000313" key="9">
    <source>
        <dbReference type="EMBL" id="MUN55745.1"/>
    </source>
</evidence>
<feature type="domain" description="Acyl-CoA oxidase/dehydrogenase middle" evidence="7">
    <location>
        <begin position="138"/>
        <end position="230"/>
    </location>
</feature>
<dbReference type="SUPFAM" id="SSF47203">
    <property type="entry name" value="Acyl-CoA dehydrogenase C-terminal domain-like"/>
    <property type="match status" value="1"/>
</dbReference>